<organism evidence="2 3">
    <name type="scientific">Variovorax paradoxus</name>
    <dbReference type="NCBI Taxonomy" id="34073"/>
    <lineage>
        <taxon>Bacteria</taxon>
        <taxon>Pseudomonadati</taxon>
        <taxon>Pseudomonadota</taxon>
        <taxon>Betaproteobacteria</taxon>
        <taxon>Burkholderiales</taxon>
        <taxon>Comamonadaceae</taxon>
        <taxon>Variovorax</taxon>
    </lineage>
</organism>
<comment type="caution">
    <text evidence="2">The sequence shown here is derived from an EMBL/GenBank/DDBJ whole genome shotgun (WGS) entry which is preliminary data.</text>
</comment>
<feature type="region of interest" description="Disordered" evidence="1">
    <location>
        <begin position="216"/>
        <end position="256"/>
    </location>
</feature>
<evidence type="ECO:0000313" key="2">
    <source>
        <dbReference type="EMBL" id="KIQ31129.1"/>
    </source>
</evidence>
<evidence type="ECO:0000256" key="1">
    <source>
        <dbReference type="SAM" id="MobiDB-lite"/>
    </source>
</evidence>
<feature type="region of interest" description="Disordered" evidence="1">
    <location>
        <begin position="1"/>
        <end position="31"/>
    </location>
</feature>
<accession>A0A0D0MJS8</accession>
<reference evidence="2 3" key="1">
    <citation type="submission" date="2014-12" db="EMBL/GenBank/DDBJ databases">
        <title>16Stimator: statistical estimation of ribosomal gene copy numbers from draft genome assemblies.</title>
        <authorList>
            <person name="Perisin M.A."/>
            <person name="Vetter M."/>
            <person name="Gilbert J.A."/>
            <person name="Bergelson J."/>
        </authorList>
    </citation>
    <scope>NUCLEOTIDE SEQUENCE [LARGE SCALE GENOMIC DNA]</scope>
    <source>
        <strain evidence="2 3">MEDvA23</strain>
    </source>
</reference>
<protein>
    <submittedName>
        <fullName evidence="2">Uncharacterized protein</fullName>
    </submittedName>
</protein>
<feature type="compositionally biased region" description="Polar residues" evidence="1">
    <location>
        <begin position="18"/>
        <end position="28"/>
    </location>
</feature>
<name>A0A0D0MJS8_VARPD</name>
<dbReference type="Proteomes" id="UP000032067">
    <property type="component" value="Unassembled WGS sequence"/>
</dbReference>
<dbReference type="EMBL" id="JXQQ01000037">
    <property type="protein sequence ID" value="KIQ31129.1"/>
    <property type="molecule type" value="Genomic_DNA"/>
</dbReference>
<evidence type="ECO:0000313" key="3">
    <source>
        <dbReference type="Proteomes" id="UP000032067"/>
    </source>
</evidence>
<sequence length="256" mass="28460">MQRREVRESVNVGASPHGSIQPSQTSRAAKQHLRAGARWCYGPRPPAFLRSVPLERAQKAPGPGVSERRNGRHDEEEHLQAMDGVCVDPGPDDVDGLRRWRRRRLRRRPVPAHRLASARGCGVSAGCGHRRGRPRRLATGGHRLRRQLRRGFRGGHAGHAHRSTGGGAGARRLGRRLQRRCQHVHRADGCRTRRDGHLRRRAAGRRLGRCAHGVRRRREPAEGGGRCARARAARVAPARSRPAHRQALGQPLPAGR</sequence>
<gene>
    <name evidence="2" type="ORF">RT97_16660</name>
</gene>
<proteinExistence type="predicted"/>
<dbReference type="AlphaFoldDB" id="A0A0D0MJS8"/>